<dbReference type="AlphaFoldDB" id="A0A6A2WJM0"/>
<evidence type="ECO:0000313" key="2">
    <source>
        <dbReference type="Proteomes" id="UP000436088"/>
    </source>
</evidence>
<dbReference type="InterPro" id="IPR044240">
    <property type="entry name" value="STR4-like"/>
</dbReference>
<dbReference type="PANTHER" id="PTHR47377:SF1">
    <property type="entry name" value="RHODANESE-LIKE DOMAIN-CONTAINING PROTEIN 4, CHLOROPLASTIC"/>
    <property type="match status" value="1"/>
</dbReference>
<gene>
    <name evidence="1" type="ORF">F3Y22_tig00116964pilonHSYRG00556</name>
</gene>
<dbReference type="EMBL" id="VEPZ02001738">
    <property type="protein sequence ID" value="KAE8659288.1"/>
    <property type="molecule type" value="Genomic_DNA"/>
</dbReference>
<organism evidence="1 2">
    <name type="scientific">Hibiscus syriacus</name>
    <name type="common">Rose of Sharon</name>
    <dbReference type="NCBI Taxonomy" id="106335"/>
    <lineage>
        <taxon>Eukaryota</taxon>
        <taxon>Viridiplantae</taxon>
        <taxon>Streptophyta</taxon>
        <taxon>Embryophyta</taxon>
        <taxon>Tracheophyta</taxon>
        <taxon>Spermatophyta</taxon>
        <taxon>Magnoliopsida</taxon>
        <taxon>eudicotyledons</taxon>
        <taxon>Gunneridae</taxon>
        <taxon>Pentapetalae</taxon>
        <taxon>rosids</taxon>
        <taxon>malvids</taxon>
        <taxon>Malvales</taxon>
        <taxon>Malvaceae</taxon>
        <taxon>Malvoideae</taxon>
        <taxon>Hibiscus</taxon>
    </lineage>
</organism>
<proteinExistence type="predicted"/>
<accession>A0A6A2WJM0</accession>
<reference evidence="1" key="1">
    <citation type="submission" date="2019-09" db="EMBL/GenBank/DDBJ databases">
        <title>Draft genome information of white flower Hibiscus syriacus.</title>
        <authorList>
            <person name="Kim Y.-M."/>
        </authorList>
    </citation>
    <scope>NUCLEOTIDE SEQUENCE [LARGE SCALE GENOMIC DNA]</scope>
    <source>
        <strain evidence="1">YM2019G1</strain>
    </source>
</reference>
<sequence>MGIRNARRSSMQGMLGNSSSPLAHATDIISHFSIQTAAAKYLIPKLSLSFIKTQPPRSLHGGLPLLSSVLSTGFVEALSYEEALQQTTGSPSSLEVDPSWILYSVLDFAAENPTVVAGGVVVLAIPLILSQLLKNPKPWGVESAKNVALATTTFSAHPSDFPRPDPHVELPHAIAATLSQITNASGAVSVSQQS</sequence>
<dbReference type="PANTHER" id="PTHR47377">
    <property type="entry name" value="RHODANESE-LIKE DOMAIN-CONTAINING PROTEIN 4, CHLOROPLASTIC"/>
    <property type="match status" value="1"/>
</dbReference>
<protein>
    <submittedName>
        <fullName evidence="1">Detected protein of confused Function</fullName>
    </submittedName>
</protein>
<dbReference type="Proteomes" id="UP000436088">
    <property type="component" value="Unassembled WGS sequence"/>
</dbReference>
<name>A0A6A2WJM0_HIBSY</name>
<keyword evidence="2" id="KW-1185">Reference proteome</keyword>
<comment type="caution">
    <text evidence="1">The sequence shown here is derived from an EMBL/GenBank/DDBJ whole genome shotgun (WGS) entry which is preliminary data.</text>
</comment>
<evidence type="ECO:0000313" key="1">
    <source>
        <dbReference type="EMBL" id="KAE8659288.1"/>
    </source>
</evidence>